<reference evidence="3" key="2">
    <citation type="submission" date="2024-07" db="EMBL/GenBank/DDBJ databases">
        <title>Two chromosome-level genome assemblies of Korean endemic species Abeliophyllum distichum and Forsythia ovata (Oleaceae).</title>
        <authorList>
            <person name="Jang H."/>
        </authorList>
    </citation>
    <scope>NUCLEOTIDE SEQUENCE [LARGE SCALE GENOMIC DNA]</scope>
</reference>
<comment type="caution">
    <text evidence="1">The sequence shown here is derived from an EMBL/GenBank/DDBJ whole genome shotgun (WGS) entry which is preliminary data.</text>
</comment>
<evidence type="ECO:0000313" key="3">
    <source>
        <dbReference type="Proteomes" id="UP001604277"/>
    </source>
</evidence>
<proteinExistence type="predicted"/>
<reference evidence="1" key="1">
    <citation type="submission" date="2024-07" db="EMBL/GenBank/DDBJ databases">
        <title>Two chromosome-level genome assemblies of Korean endemic species Abeliophyllum distichum and Forsythia ovata (Oleaceae).</title>
        <authorList>
            <person name="Mun J.H."/>
        </authorList>
    </citation>
    <scope>NUCLEOTIDE SEQUENCE</scope>
    <source>
        <strain evidence="1">KNKB202402200001</strain>
        <tissue evidence="1">Leaf</tissue>
    </source>
</reference>
<dbReference type="EMBL" id="JBFOLJ010000001">
    <property type="protein sequence ID" value="KAL2556961.1"/>
    <property type="molecule type" value="Genomic_DNA"/>
</dbReference>
<accession>A0ABD1X8I9</accession>
<dbReference type="Proteomes" id="UP001604277">
    <property type="component" value="Unassembled WGS sequence"/>
</dbReference>
<organism evidence="1 3">
    <name type="scientific">Forsythia ovata</name>
    <dbReference type="NCBI Taxonomy" id="205694"/>
    <lineage>
        <taxon>Eukaryota</taxon>
        <taxon>Viridiplantae</taxon>
        <taxon>Streptophyta</taxon>
        <taxon>Embryophyta</taxon>
        <taxon>Tracheophyta</taxon>
        <taxon>Spermatophyta</taxon>
        <taxon>Magnoliopsida</taxon>
        <taxon>eudicotyledons</taxon>
        <taxon>Gunneridae</taxon>
        <taxon>Pentapetalae</taxon>
        <taxon>asterids</taxon>
        <taxon>lamiids</taxon>
        <taxon>Lamiales</taxon>
        <taxon>Oleaceae</taxon>
        <taxon>Forsythieae</taxon>
        <taxon>Forsythia</taxon>
    </lineage>
</organism>
<evidence type="ECO:0000313" key="1">
    <source>
        <dbReference type="EMBL" id="KAL2556895.1"/>
    </source>
</evidence>
<gene>
    <name evidence="1" type="ORF">Fot_01634</name>
    <name evidence="2" type="ORF">Fot_01700</name>
</gene>
<sequence>MPCCLILACIQIPATDARSIHALPCNILPELKFAALCSRHGDNFRPCYQEILSMPSATPPMLSRNLAYIIRQLWPCSAVLSSSKSRRHYCMASIPAECAHSHICAIYAHPLATFAITAHPYQHSALCQCINMKQGRSKLQQTRG</sequence>
<protein>
    <recommendedName>
        <fullName evidence="4">Secreted protein</fullName>
    </recommendedName>
</protein>
<evidence type="ECO:0000313" key="2">
    <source>
        <dbReference type="EMBL" id="KAL2556961.1"/>
    </source>
</evidence>
<dbReference type="EMBL" id="JBFOLJ010000001">
    <property type="protein sequence ID" value="KAL2556895.1"/>
    <property type="molecule type" value="Genomic_DNA"/>
</dbReference>
<name>A0ABD1X8I9_9LAMI</name>
<evidence type="ECO:0008006" key="4">
    <source>
        <dbReference type="Google" id="ProtNLM"/>
    </source>
</evidence>
<dbReference type="AlphaFoldDB" id="A0ABD1X8I9"/>
<keyword evidence="3" id="KW-1185">Reference proteome</keyword>